<accession>A0A927AQT7</accession>
<evidence type="ECO:0000313" key="2">
    <source>
        <dbReference type="Proteomes" id="UP000598820"/>
    </source>
</evidence>
<dbReference type="RefSeq" id="WP_190886964.1">
    <property type="nucleotide sequence ID" value="NZ_JACWZY010000007.1"/>
</dbReference>
<name>A0A927AQT7_9BACT</name>
<proteinExistence type="predicted"/>
<gene>
    <name evidence="1" type="ORF">IC229_10730</name>
</gene>
<dbReference type="EMBL" id="JACWZY010000007">
    <property type="protein sequence ID" value="MBD2701111.1"/>
    <property type="molecule type" value="Genomic_DNA"/>
</dbReference>
<comment type="caution">
    <text evidence="1">The sequence shown here is derived from an EMBL/GenBank/DDBJ whole genome shotgun (WGS) entry which is preliminary data.</text>
</comment>
<organism evidence="1 2">
    <name type="scientific">Spirosoma profusum</name>
    <dbReference type="NCBI Taxonomy" id="2771354"/>
    <lineage>
        <taxon>Bacteria</taxon>
        <taxon>Pseudomonadati</taxon>
        <taxon>Bacteroidota</taxon>
        <taxon>Cytophagia</taxon>
        <taxon>Cytophagales</taxon>
        <taxon>Cytophagaceae</taxon>
        <taxon>Spirosoma</taxon>
    </lineage>
</organism>
<protein>
    <submittedName>
        <fullName evidence="1">Uncharacterized protein</fullName>
    </submittedName>
</protein>
<dbReference type="AlphaFoldDB" id="A0A927AQT7"/>
<keyword evidence="2" id="KW-1185">Reference proteome</keyword>
<sequence length="125" mass="14015">MNQDNKSSNYEATPSEMEKMILEWATATDAFHARYAKLTRVIGSLQGATRRQSSANRAHLRKLMDLRQHMGDVLMTLFLDMGNQQSGRSALPSKPGQLRSHAILLREMSREIDAELITISTVAQA</sequence>
<reference evidence="1" key="1">
    <citation type="submission" date="2020-09" db="EMBL/GenBank/DDBJ databases">
        <authorList>
            <person name="Kim M.K."/>
        </authorList>
    </citation>
    <scope>NUCLEOTIDE SEQUENCE</scope>
    <source>
        <strain evidence="1">BT702</strain>
    </source>
</reference>
<dbReference type="Proteomes" id="UP000598820">
    <property type="component" value="Unassembled WGS sequence"/>
</dbReference>
<evidence type="ECO:0000313" key="1">
    <source>
        <dbReference type="EMBL" id="MBD2701111.1"/>
    </source>
</evidence>